<dbReference type="AlphaFoldDB" id="D8SNP1"/>
<feature type="compositionally biased region" description="Polar residues" evidence="3">
    <location>
        <begin position="679"/>
        <end position="694"/>
    </location>
</feature>
<evidence type="ECO:0000256" key="3">
    <source>
        <dbReference type="SAM" id="MobiDB-lite"/>
    </source>
</evidence>
<dbReference type="PANTHER" id="PTHR32370">
    <property type="entry name" value="OS12G0117600 PROTEIN"/>
    <property type="match status" value="1"/>
</dbReference>
<evidence type="ECO:0000313" key="6">
    <source>
        <dbReference type="Proteomes" id="UP000001514"/>
    </source>
</evidence>
<protein>
    <recommendedName>
        <fullName evidence="4">NPH3 domain-containing protein</fullName>
    </recommendedName>
</protein>
<evidence type="ECO:0000313" key="5">
    <source>
        <dbReference type="EMBL" id="EFJ13915.1"/>
    </source>
</evidence>
<feature type="region of interest" description="Disordered" evidence="3">
    <location>
        <begin position="53"/>
        <end position="81"/>
    </location>
</feature>
<evidence type="ECO:0000256" key="2">
    <source>
        <dbReference type="ARBA" id="ARBA00022786"/>
    </source>
</evidence>
<evidence type="ECO:0000256" key="1">
    <source>
        <dbReference type="ARBA" id="ARBA00004906"/>
    </source>
</evidence>
<evidence type="ECO:0000259" key="4">
    <source>
        <dbReference type="PROSITE" id="PS51649"/>
    </source>
</evidence>
<dbReference type="InterPro" id="IPR043454">
    <property type="entry name" value="NPH3/RPT2-like"/>
</dbReference>
<keyword evidence="6" id="KW-1185">Reference proteome</keyword>
<dbReference type="KEGG" id="smo:SELMODRAFT_424061"/>
<dbReference type="PROSITE" id="PS51649">
    <property type="entry name" value="NPH3"/>
    <property type="match status" value="1"/>
</dbReference>
<dbReference type="UniPathway" id="UPA00143"/>
<reference evidence="5 6" key="1">
    <citation type="journal article" date="2011" name="Science">
        <title>The Selaginella genome identifies genetic changes associated with the evolution of vascular plants.</title>
        <authorList>
            <person name="Banks J.A."/>
            <person name="Nishiyama T."/>
            <person name="Hasebe M."/>
            <person name="Bowman J.L."/>
            <person name="Gribskov M."/>
            <person name="dePamphilis C."/>
            <person name="Albert V.A."/>
            <person name="Aono N."/>
            <person name="Aoyama T."/>
            <person name="Ambrose B.A."/>
            <person name="Ashton N.W."/>
            <person name="Axtell M.J."/>
            <person name="Barker E."/>
            <person name="Barker M.S."/>
            <person name="Bennetzen J.L."/>
            <person name="Bonawitz N.D."/>
            <person name="Chapple C."/>
            <person name="Cheng C."/>
            <person name="Correa L.G."/>
            <person name="Dacre M."/>
            <person name="DeBarry J."/>
            <person name="Dreyer I."/>
            <person name="Elias M."/>
            <person name="Engstrom E.M."/>
            <person name="Estelle M."/>
            <person name="Feng L."/>
            <person name="Finet C."/>
            <person name="Floyd S.K."/>
            <person name="Frommer W.B."/>
            <person name="Fujita T."/>
            <person name="Gramzow L."/>
            <person name="Gutensohn M."/>
            <person name="Harholt J."/>
            <person name="Hattori M."/>
            <person name="Heyl A."/>
            <person name="Hirai T."/>
            <person name="Hiwatashi Y."/>
            <person name="Ishikawa M."/>
            <person name="Iwata M."/>
            <person name="Karol K.G."/>
            <person name="Koehler B."/>
            <person name="Kolukisaoglu U."/>
            <person name="Kubo M."/>
            <person name="Kurata T."/>
            <person name="Lalonde S."/>
            <person name="Li K."/>
            <person name="Li Y."/>
            <person name="Litt A."/>
            <person name="Lyons E."/>
            <person name="Manning G."/>
            <person name="Maruyama T."/>
            <person name="Michael T.P."/>
            <person name="Mikami K."/>
            <person name="Miyazaki S."/>
            <person name="Morinaga S."/>
            <person name="Murata T."/>
            <person name="Mueller-Roeber B."/>
            <person name="Nelson D.R."/>
            <person name="Obara M."/>
            <person name="Oguri Y."/>
            <person name="Olmstead R.G."/>
            <person name="Onodera N."/>
            <person name="Petersen B.L."/>
            <person name="Pils B."/>
            <person name="Prigge M."/>
            <person name="Rensing S.A."/>
            <person name="Riano-Pachon D.M."/>
            <person name="Roberts A.W."/>
            <person name="Sato Y."/>
            <person name="Scheller H.V."/>
            <person name="Schulz B."/>
            <person name="Schulz C."/>
            <person name="Shakirov E.V."/>
            <person name="Shibagaki N."/>
            <person name="Shinohara N."/>
            <person name="Shippen D.E."/>
            <person name="Soerensen I."/>
            <person name="Sotooka R."/>
            <person name="Sugimoto N."/>
            <person name="Sugita M."/>
            <person name="Sumikawa N."/>
            <person name="Tanurdzic M."/>
            <person name="Theissen G."/>
            <person name="Ulvskov P."/>
            <person name="Wakazuki S."/>
            <person name="Weng J.K."/>
            <person name="Willats W.W."/>
            <person name="Wipf D."/>
            <person name="Wolf P.G."/>
            <person name="Yang L."/>
            <person name="Zimmer A.D."/>
            <person name="Zhu Q."/>
            <person name="Mitros T."/>
            <person name="Hellsten U."/>
            <person name="Loque D."/>
            <person name="Otillar R."/>
            <person name="Salamov A."/>
            <person name="Schmutz J."/>
            <person name="Shapiro H."/>
            <person name="Lindquist E."/>
            <person name="Lucas S."/>
            <person name="Rokhsar D."/>
            <person name="Grigoriev I.V."/>
        </authorList>
    </citation>
    <scope>NUCLEOTIDE SEQUENCE [LARGE SCALE GENOMIC DNA]</scope>
</reference>
<feature type="compositionally biased region" description="Polar residues" evidence="3">
    <location>
        <begin position="647"/>
        <end position="658"/>
    </location>
</feature>
<comment type="pathway">
    <text evidence="1">Protein modification; protein ubiquitination.</text>
</comment>
<dbReference type="EMBL" id="GL377630">
    <property type="protein sequence ID" value="EFJ13915.1"/>
    <property type="molecule type" value="Genomic_DNA"/>
</dbReference>
<proteinExistence type="predicted"/>
<feature type="domain" description="NPH3" evidence="4">
    <location>
        <begin position="306"/>
        <end position="610"/>
    </location>
</feature>
<dbReference type="HOGENOM" id="CLU_330221_0_0_1"/>
<keyword evidence="2" id="KW-0833">Ubl conjugation pathway</keyword>
<feature type="compositionally biased region" description="Basic residues" evidence="3">
    <location>
        <begin position="859"/>
        <end position="869"/>
    </location>
</feature>
<dbReference type="Pfam" id="PF03000">
    <property type="entry name" value="NPH3"/>
    <property type="match status" value="1"/>
</dbReference>
<dbReference type="OrthoDB" id="624345at2759"/>
<accession>D8SNP1</accession>
<dbReference type="GO" id="GO:0016567">
    <property type="term" value="P:protein ubiquitination"/>
    <property type="evidence" value="ECO:0007669"/>
    <property type="project" value="UniProtKB-UniPathway"/>
</dbReference>
<name>D8SNP1_SELML</name>
<dbReference type="Gramene" id="EFJ13915">
    <property type="protein sequence ID" value="EFJ13915"/>
    <property type="gene ID" value="SELMODRAFT_424061"/>
</dbReference>
<dbReference type="SUPFAM" id="SSF54695">
    <property type="entry name" value="POZ domain"/>
    <property type="match status" value="1"/>
</dbReference>
<sequence>MARGVLLSPSSSCDPQAQEELMQLEEEDLCAAIEEFARPARMETIFESFEDEPVEPEMLSSPGVAADDRSSAVGYPCRQEKELDRESKDVGMVVMHDHGNVNVASTWSSSSTSSSSPSSASSSPRLLLQQSVLAWCEATGAVARVRVHVQGATFELHELPLVSRSGLLRRVLQSAKSKKASGEVVEVELGGDFPGGAEAFGWAAAFCYGAHIVVEPSNVAMLRCAAEYLEMSAEMGRGSLAELCDMYLTKVALQSWEGSIGVLAADIQRLLPLADELLIVTRCVDSLASIACTQLVDDQESIAAPEWWMQQLVELPYALFARIVAATRRQGMAERVIGQLMIKCVERWIFGRGDADQQHKNRDYYLWCGSQRLEKLEQRSDKCRLLESMVRLLPVEKQQLLPVSFLFRLLRHALGVGASTECRLQIETRIACQLELASVDDLLLGLPLKDGRTSKAQLESARQIASLFLQQQQQQQQDDRKQGGGGSHVFSSSRDETLLFFTNIEAVNTVSKIWDGYLEYLGYDPGINPVTLSDLIDVFPACARTSHDQLYKAIHVYLKSHPHVTHSERLLVCRSLNCQKLSQEACIHAVQNELMPLRTIVQAMFMEQLQSRHHSSPAPPVPPSGELPRHDTAVACSSPEPCKDIRVSSSVATTNTNGRIAAEAAPKRSSSHRFHREQFSGSTQAQPDDSSKCPSSDFPYVVDSQHNTRALYVNRDFEAAKSRLKHLEKELAQVKKTLQQNKCPGMEHLNASGPNAHKKASYSTNCIGQMLHSQRAGINFGHRLLKTFKKLGLGSLWRGKYNACYDVSNTTTTSTDVDEEEQHRSTFTSSTNEFEALPARSGTRPATPNNNLSSGQRRPCQHHRSHSVS</sequence>
<feature type="region of interest" description="Disordered" evidence="3">
    <location>
        <begin position="611"/>
        <end position="697"/>
    </location>
</feature>
<dbReference type="InterPro" id="IPR011333">
    <property type="entry name" value="SKP1/BTB/POZ_sf"/>
</dbReference>
<organism evidence="6">
    <name type="scientific">Selaginella moellendorffii</name>
    <name type="common">Spikemoss</name>
    <dbReference type="NCBI Taxonomy" id="88036"/>
    <lineage>
        <taxon>Eukaryota</taxon>
        <taxon>Viridiplantae</taxon>
        <taxon>Streptophyta</taxon>
        <taxon>Embryophyta</taxon>
        <taxon>Tracheophyta</taxon>
        <taxon>Lycopodiopsida</taxon>
        <taxon>Selaginellales</taxon>
        <taxon>Selaginellaceae</taxon>
        <taxon>Selaginella</taxon>
    </lineage>
</organism>
<dbReference type="InterPro" id="IPR027356">
    <property type="entry name" value="NPH3_dom"/>
</dbReference>
<dbReference type="eggNOG" id="ENOG502QQT1">
    <property type="taxonomic scope" value="Eukaryota"/>
</dbReference>
<dbReference type="InParanoid" id="D8SNP1"/>
<dbReference type="Proteomes" id="UP000001514">
    <property type="component" value="Unassembled WGS sequence"/>
</dbReference>
<feature type="region of interest" description="Disordered" evidence="3">
    <location>
        <begin position="811"/>
        <end position="869"/>
    </location>
</feature>
<dbReference type="FunCoup" id="D8SNP1">
    <property type="interactions" value="2"/>
</dbReference>
<feature type="compositionally biased region" description="Polar residues" evidence="3">
    <location>
        <begin position="844"/>
        <end position="856"/>
    </location>
</feature>
<dbReference type="Gene3D" id="3.30.710.10">
    <property type="entry name" value="Potassium Channel Kv1.1, Chain A"/>
    <property type="match status" value="1"/>
</dbReference>
<gene>
    <name evidence="5" type="ORF">SELMODRAFT_424061</name>
</gene>